<dbReference type="RefSeq" id="WP_311691263.1">
    <property type="nucleotide sequence ID" value="NZ_JAVRHL010000002.1"/>
</dbReference>
<gene>
    <name evidence="3" type="ORF">RM543_10440</name>
</gene>
<feature type="domain" description="Integrase catalytic" evidence="2">
    <location>
        <begin position="286"/>
        <end position="506"/>
    </location>
</feature>
<comment type="caution">
    <text evidence="3">The sequence shown here is derived from an EMBL/GenBank/DDBJ whole genome shotgun (WGS) entry which is preliminary data.</text>
</comment>
<evidence type="ECO:0000313" key="3">
    <source>
        <dbReference type="EMBL" id="MDT0683105.1"/>
    </source>
</evidence>
<dbReference type="EMBL" id="JAVRHL010000002">
    <property type="protein sequence ID" value="MDT0683105.1"/>
    <property type="molecule type" value="Genomic_DNA"/>
</dbReference>
<dbReference type="Gene3D" id="3.30.420.10">
    <property type="entry name" value="Ribonuclease H-like superfamily/Ribonuclease H"/>
    <property type="match status" value="1"/>
</dbReference>
<organism evidence="3 4">
    <name type="scientific">Tropicimonas omnivorans</name>
    <dbReference type="NCBI Taxonomy" id="3075590"/>
    <lineage>
        <taxon>Bacteria</taxon>
        <taxon>Pseudomonadati</taxon>
        <taxon>Pseudomonadota</taxon>
        <taxon>Alphaproteobacteria</taxon>
        <taxon>Rhodobacterales</taxon>
        <taxon>Roseobacteraceae</taxon>
        <taxon>Tropicimonas</taxon>
    </lineage>
</organism>
<evidence type="ECO:0000313" key="4">
    <source>
        <dbReference type="Proteomes" id="UP001265259"/>
    </source>
</evidence>
<name>A0ABU3DHA9_9RHOB</name>
<evidence type="ECO:0000256" key="1">
    <source>
        <dbReference type="SAM" id="MobiDB-lite"/>
    </source>
</evidence>
<keyword evidence="4" id="KW-1185">Reference proteome</keyword>
<dbReference type="Pfam" id="PF09299">
    <property type="entry name" value="Mu-transpos_C"/>
    <property type="match status" value="1"/>
</dbReference>
<protein>
    <submittedName>
        <fullName evidence="3">Mu transposase C-terminal domain-containing protein</fullName>
    </submittedName>
</protein>
<dbReference type="PROSITE" id="PS50994">
    <property type="entry name" value="INTEGRASE"/>
    <property type="match status" value="1"/>
</dbReference>
<dbReference type="SUPFAM" id="SSF53098">
    <property type="entry name" value="Ribonuclease H-like"/>
    <property type="match status" value="1"/>
</dbReference>
<evidence type="ECO:0000259" key="2">
    <source>
        <dbReference type="PROSITE" id="PS50994"/>
    </source>
</evidence>
<sequence length="739" mass="83241">MLNFAPSGDTPRFAFFKGDKVTIGGIEYRPFDIRDHGYEFVRLDGTGLTETFCRTEIARLADLGHIQHERGALLPAHAKARLALPADLLSQLPDAMHRVARGKEAVVFAFLALEREGKVVRTDASITNAKDTITGRAARMLETPSQYDGMSGSSSGFKVPAFGARTLRRWLRAYEDFGVCGLYNGTGQRGNREARLRLEERMVLADCVRNYMTPGMTQSAVYEDVKKAIRRKNEELRAEGRPDLICPSKETVRKAIKALDPYQCDVARLGAEAARRKYAPVGTGLDLTRPLQWVEIDTWKVDLITLLTDSGLLNFLTEDEKLSFGLTGEKKRWHLTVAICTTTRCIIAMRLSQTPNAQTTLEVIDMIGRDKGVWADAVGTLSPWPMRGTPELILADCGSEYVSYDVRVAARDLGVSFEHAPAGLPEMRARIERVFRTISVNLLARLTGRTFSNVVERGDYDSKGRAALTVDDLCAALTRWVVDIYHRTPHEGLDGETPANCWKRLTEEYGVAPPADLRRRRLAFGTRMKRSVQKDGITIFGVRYHSEFLAETMLHKRDKELNLRWYSEDIGAIAVEIDGEWIEVPSVLARHQGVRAATWRQACDKLRARFKHEAALEEHIVHKAIDDIEQINGEAMKRVGLLSEDWSKEQLEQEEKNLFIGFAIEPDAQGEPQRATSADFGEDFTPSEGDHENVKETALKFEDAFPRRPRRTQIRTVPSVTHPRVTTRMNRTSTSRINR</sequence>
<dbReference type="Proteomes" id="UP001265259">
    <property type="component" value="Unassembled WGS sequence"/>
</dbReference>
<feature type="region of interest" description="Disordered" evidence="1">
    <location>
        <begin position="670"/>
        <end position="693"/>
    </location>
</feature>
<proteinExistence type="predicted"/>
<dbReference type="InterPro" id="IPR012337">
    <property type="entry name" value="RNaseH-like_sf"/>
</dbReference>
<accession>A0ABU3DHA9</accession>
<dbReference type="InterPro" id="IPR036397">
    <property type="entry name" value="RNaseH_sf"/>
</dbReference>
<dbReference type="InterPro" id="IPR001584">
    <property type="entry name" value="Integrase_cat-core"/>
</dbReference>
<reference evidence="3 4" key="1">
    <citation type="submission" date="2023-09" db="EMBL/GenBank/DDBJ databases">
        <authorList>
            <person name="Rey-Velasco X."/>
        </authorList>
    </citation>
    <scope>NUCLEOTIDE SEQUENCE [LARGE SCALE GENOMIC DNA]</scope>
    <source>
        <strain evidence="3 4">F158</strain>
    </source>
</reference>
<dbReference type="InterPro" id="IPR015378">
    <property type="entry name" value="Transposase-like_Mu_C"/>
</dbReference>